<dbReference type="AlphaFoldDB" id="A0A9X2BAB4"/>
<evidence type="ECO:0000313" key="3">
    <source>
        <dbReference type="EMBL" id="MCJ8210615.1"/>
    </source>
</evidence>
<organism evidence="3 4">
    <name type="scientific">Mucilaginibacter straminoryzae</name>
    <dbReference type="NCBI Taxonomy" id="2932774"/>
    <lineage>
        <taxon>Bacteria</taxon>
        <taxon>Pseudomonadati</taxon>
        <taxon>Bacteroidota</taxon>
        <taxon>Sphingobacteriia</taxon>
        <taxon>Sphingobacteriales</taxon>
        <taxon>Sphingobacteriaceae</taxon>
        <taxon>Mucilaginibacter</taxon>
    </lineage>
</organism>
<reference evidence="3" key="1">
    <citation type="submission" date="2022-04" db="EMBL/GenBank/DDBJ databases">
        <title>Mucilaginibacter sp. RS28 isolated from freshwater.</title>
        <authorList>
            <person name="Ko S.-R."/>
        </authorList>
    </citation>
    <scope>NUCLEOTIDE SEQUENCE</scope>
    <source>
        <strain evidence="3">RS28</strain>
    </source>
</reference>
<name>A0A9X2BAB4_9SPHI</name>
<keyword evidence="4" id="KW-1185">Reference proteome</keyword>
<dbReference type="PROSITE" id="PS51257">
    <property type="entry name" value="PROKAR_LIPOPROTEIN"/>
    <property type="match status" value="1"/>
</dbReference>
<evidence type="ECO:0000256" key="2">
    <source>
        <dbReference type="SAM" id="SignalP"/>
    </source>
</evidence>
<feature type="signal peptide" evidence="2">
    <location>
        <begin position="1"/>
        <end position="22"/>
    </location>
</feature>
<keyword evidence="2" id="KW-0732">Signal</keyword>
<gene>
    <name evidence="3" type="ORF">MUY27_12930</name>
</gene>
<proteinExistence type="predicted"/>
<feature type="chain" id="PRO_5040841222" description="Lipoprotein" evidence="2">
    <location>
        <begin position="23"/>
        <end position="80"/>
    </location>
</feature>
<dbReference type="RefSeq" id="WP_245130453.1">
    <property type="nucleotide sequence ID" value="NZ_JALJEJ010000005.1"/>
</dbReference>
<feature type="compositionally biased region" description="Low complexity" evidence="1">
    <location>
        <begin position="39"/>
        <end position="69"/>
    </location>
</feature>
<dbReference type="Proteomes" id="UP001139450">
    <property type="component" value="Unassembled WGS sequence"/>
</dbReference>
<evidence type="ECO:0000256" key="1">
    <source>
        <dbReference type="SAM" id="MobiDB-lite"/>
    </source>
</evidence>
<evidence type="ECO:0000313" key="4">
    <source>
        <dbReference type="Proteomes" id="UP001139450"/>
    </source>
</evidence>
<dbReference type="EMBL" id="JALJEJ010000005">
    <property type="protein sequence ID" value="MCJ8210615.1"/>
    <property type="molecule type" value="Genomic_DNA"/>
</dbReference>
<evidence type="ECO:0008006" key="5">
    <source>
        <dbReference type="Google" id="ProtNLM"/>
    </source>
</evidence>
<comment type="caution">
    <text evidence="3">The sequence shown here is derived from an EMBL/GenBank/DDBJ whole genome shotgun (WGS) entry which is preliminary data.</text>
</comment>
<feature type="region of interest" description="Disordered" evidence="1">
    <location>
        <begin position="23"/>
        <end position="80"/>
    </location>
</feature>
<accession>A0A9X2BAB4</accession>
<protein>
    <recommendedName>
        <fullName evidence="5">Lipoprotein</fullName>
    </recommendedName>
</protein>
<sequence>MKKLFCLMAVSCLITLSACNHSGAKTGNDRPDSGTAGSSGPADTTTAPGTGSTMGTSTGGSDTSNNGKGVANPTADTVRH</sequence>